<evidence type="ECO:0000313" key="2">
    <source>
        <dbReference type="Proteomes" id="UP001589766"/>
    </source>
</evidence>
<keyword evidence="2" id="KW-1185">Reference proteome</keyword>
<reference evidence="1 2" key="1">
    <citation type="submission" date="2024-09" db="EMBL/GenBank/DDBJ databases">
        <authorList>
            <person name="Sun Q."/>
            <person name="Mori K."/>
        </authorList>
    </citation>
    <scope>NUCLEOTIDE SEQUENCE [LARGE SCALE GENOMIC DNA]</scope>
    <source>
        <strain evidence="1 2">CCM 7609</strain>
    </source>
</reference>
<accession>A0ABV6F172</accession>
<comment type="caution">
    <text evidence="1">The sequence shown here is derived from an EMBL/GenBank/DDBJ whole genome shotgun (WGS) entry which is preliminary data.</text>
</comment>
<proteinExistence type="predicted"/>
<dbReference type="EMBL" id="JBHLWH010000005">
    <property type="protein sequence ID" value="MFC0247263.1"/>
    <property type="molecule type" value="Genomic_DNA"/>
</dbReference>
<dbReference type="InterPro" id="IPR007423">
    <property type="entry name" value="Sel_put"/>
</dbReference>
<gene>
    <name evidence="1" type="ORF">ACFFIO_01980</name>
</gene>
<organism evidence="1 2">
    <name type="scientific">Citricoccus parietis</name>
    <dbReference type="NCBI Taxonomy" id="592307"/>
    <lineage>
        <taxon>Bacteria</taxon>
        <taxon>Bacillati</taxon>
        <taxon>Actinomycetota</taxon>
        <taxon>Actinomycetes</taxon>
        <taxon>Micrococcales</taxon>
        <taxon>Micrococcaceae</taxon>
        <taxon>Citricoccus</taxon>
    </lineage>
</organism>
<evidence type="ECO:0000313" key="1">
    <source>
        <dbReference type="EMBL" id="MFC0247263.1"/>
    </source>
</evidence>
<dbReference type="Proteomes" id="UP001589766">
    <property type="component" value="Unassembled WGS sequence"/>
</dbReference>
<sequence>MRPADWGRTLVRGWSSAVWYAKALMGEDRYRQYLAHQARVHPEATPLNEGEFWRMVYREQDLNPSGRCC</sequence>
<dbReference type="Pfam" id="PF04328">
    <property type="entry name" value="Sel_put"/>
    <property type="match status" value="1"/>
</dbReference>
<name>A0ABV6F172_9MICC</name>
<protein>
    <submittedName>
        <fullName evidence="1">YbdD/YjiX family protein</fullName>
    </submittedName>
</protein>
<dbReference type="RefSeq" id="WP_378039985.1">
    <property type="nucleotide sequence ID" value="NZ_JBHLWH010000005.1"/>
</dbReference>